<dbReference type="InterPro" id="IPR016024">
    <property type="entry name" value="ARM-type_fold"/>
</dbReference>
<dbReference type="InterPro" id="IPR036975">
    <property type="entry name" value="Importin-a_IBB_sf"/>
</dbReference>
<dbReference type="Pfam" id="PF01749">
    <property type="entry name" value="IBB"/>
    <property type="match status" value="1"/>
</dbReference>
<comment type="similarity">
    <text evidence="1">Belongs to the importin alpha family.</text>
</comment>
<dbReference type="GeneID" id="117571308"/>
<dbReference type="Gene3D" id="1.25.10.10">
    <property type="entry name" value="Leucine-rich Repeat Variant"/>
    <property type="match status" value="1"/>
</dbReference>
<proteinExistence type="inferred from homology"/>
<evidence type="ECO:0000259" key="7">
    <source>
        <dbReference type="PROSITE" id="PS51214"/>
    </source>
</evidence>
<dbReference type="InterPro" id="IPR002652">
    <property type="entry name" value="Importin-a_IBB"/>
</dbReference>
<evidence type="ECO:0000313" key="8">
    <source>
        <dbReference type="Proteomes" id="UP000515160"/>
    </source>
</evidence>
<dbReference type="PROSITE" id="PS50176">
    <property type="entry name" value="ARM_REPEAT"/>
    <property type="match status" value="1"/>
</dbReference>
<dbReference type="SMART" id="SM00185">
    <property type="entry name" value="ARM"/>
    <property type="match status" value="7"/>
</dbReference>
<keyword evidence="2 5" id="KW-0813">Transport</keyword>
<dbReference type="OrthoDB" id="29145at2759"/>
<evidence type="ECO:0000256" key="6">
    <source>
        <dbReference type="SAM" id="MobiDB-lite"/>
    </source>
</evidence>
<evidence type="ECO:0000256" key="1">
    <source>
        <dbReference type="ARBA" id="ARBA00010394"/>
    </source>
</evidence>
<dbReference type="Proteomes" id="UP000515160">
    <property type="component" value="Chromosome 3"/>
</dbReference>
<keyword evidence="3" id="KW-0653">Protein transport</keyword>
<evidence type="ECO:0000256" key="4">
    <source>
        <dbReference type="PROSITE-ProRule" id="PRU00259"/>
    </source>
</evidence>
<evidence type="ECO:0000313" key="9">
    <source>
        <dbReference type="RefSeq" id="XP_051859508.1"/>
    </source>
</evidence>
<feature type="repeat" description="ARM" evidence="4">
    <location>
        <begin position="146"/>
        <end position="173"/>
    </location>
</feature>
<dbReference type="Gene3D" id="1.20.5.690">
    <property type="entry name" value="Importin-alpha, importin-beta-binding domain"/>
    <property type="match status" value="1"/>
</dbReference>
<protein>
    <submittedName>
        <fullName evidence="9">Importin subunit alpha-4-like</fullName>
    </submittedName>
</protein>
<evidence type="ECO:0000256" key="5">
    <source>
        <dbReference type="PROSITE-ProRule" id="PRU00561"/>
    </source>
</evidence>
<sequence>MDRRQKYKNEGNDQNEMRRRRGEVSVDLRKNKRDDAIMKRRNVLDIDVNKEVDELLPNSMNAKLLAIAASDSSHPEEQLAAVKKVRELISLENAPVETLINNGMLPILVECIKPFNSPQLQLEAVWTLTNIASGPSELTHKVATSGAVPILVNLVSAGDFKVADQAIWALGNIIDDGPEKRDFVLGFGLIQPILNLVEAELPISFVRNIAWVIGNISRKWEPVVSQQITMEIQPALKVLLEYTDDQVVWDTIWAINNFTEDKDRIQIIVESGIVPKIVSLVGSNVVSIKCAAVNCLGNIVTGTDEQTQAVLDSNILSYFPTLCLHPDMQLRRNIMWFLSNIMAGTVSQIQQVIDAGLMPPIIENLWSGDFVIQREAAYVIINLCRNGSREQVNSMIYDLQYFYYNI</sequence>
<gene>
    <name evidence="9" type="primary">LOC117571308</name>
</gene>
<dbReference type="AlphaFoldDB" id="A0A9C6T4H6"/>
<organism evidence="8 9">
    <name type="scientific">Drosophila albomicans</name>
    <name type="common">Fruit fly</name>
    <dbReference type="NCBI Taxonomy" id="7291"/>
    <lineage>
        <taxon>Eukaryota</taxon>
        <taxon>Metazoa</taxon>
        <taxon>Ecdysozoa</taxon>
        <taxon>Arthropoda</taxon>
        <taxon>Hexapoda</taxon>
        <taxon>Insecta</taxon>
        <taxon>Pterygota</taxon>
        <taxon>Neoptera</taxon>
        <taxon>Endopterygota</taxon>
        <taxon>Diptera</taxon>
        <taxon>Brachycera</taxon>
        <taxon>Muscomorpha</taxon>
        <taxon>Ephydroidea</taxon>
        <taxon>Drosophilidae</taxon>
        <taxon>Drosophila</taxon>
    </lineage>
</organism>
<accession>A0A9C6T4H6</accession>
<dbReference type="GO" id="GO:0009653">
    <property type="term" value="P:anatomical structure morphogenesis"/>
    <property type="evidence" value="ECO:0007669"/>
    <property type="project" value="UniProtKB-ARBA"/>
</dbReference>
<name>A0A9C6T4H6_DROAB</name>
<evidence type="ECO:0000256" key="3">
    <source>
        <dbReference type="ARBA" id="ARBA00022927"/>
    </source>
</evidence>
<dbReference type="Pfam" id="PF00514">
    <property type="entry name" value="Arm"/>
    <property type="match status" value="5"/>
</dbReference>
<dbReference type="InterPro" id="IPR000225">
    <property type="entry name" value="Armadillo"/>
</dbReference>
<dbReference type="RefSeq" id="XP_051859508.1">
    <property type="nucleotide sequence ID" value="XM_052003548.1"/>
</dbReference>
<reference evidence="9" key="1">
    <citation type="submission" date="2025-08" db="UniProtKB">
        <authorList>
            <consortium name="RefSeq"/>
        </authorList>
    </citation>
    <scope>IDENTIFICATION</scope>
    <source>
        <strain evidence="9">15112-1751.03</strain>
        <tissue evidence="9">Whole Adult</tissue>
    </source>
</reference>
<feature type="region of interest" description="Disordered" evidence="6">
    <location>
        <begin position="1"/>
        <end position="24"/>
    </location>
</feature>
<dbReference type="InterPro" id="IPR011989">
    <property type="entry name" value="ARM-like"/>
</dbReference>
<dbReference type="SUPFAM" id="SSF48371">
    <property type="entry name" value="ARM repeat"/>
    <property type="match status" value="1"/>
</dbReference>
<evidence type="ECO:0000256" key="2">
    <source>
        <dbReference type="ARBA" id="ARBA00022448"/>
    </source>
</evidence>
<dbReference type="GO" id="GO:0061608">
    <property type="term" value="F:nuclear import signal receptor activity"/>
    <property type="evidence" value="ECO:0007669"/>
    <property type="project" value="InterPro"/>
</dbReference>
<dbReference type="PANTHER" id="PTHR23316">
    <property type="entry name" value="IMPORTIN ALPHA"/>
    <property type="match status" value="1"/>
</dbReference>
<feature type="domain" description="IBB" evidence="7">
    <location>
        <begin position="1"/>
        <end position="50"/>
    </location>
</feature>
<dbReference type="GO" id="GO:0006606">
    <property type="term" value="P:protein import into nucleus"/>
    <property type="evidence" value="ECO:0007669"/>
    <property type="project" value="InterPro"/>
</dbReference>
<keyword evidence="8" id="KW-1185">Reference proteome</keyword>
<dbReference type="PROSITE" id="PS51214">
    <property type="entry name" value="IBB"/>
    <property type="match status" value="1"/>
</dbReference>